<dbReference type="InterPro" id="IPR001179">
    <property type="entry name" value="PPIase_FKBP_dom"/>
</dbReference>
<dbReference type="Gene3D" id="2.60.120.340">
    <property type="entry name" value="Nucleoplasmin core domain"/>
    <property type="match status" value="1"/>
</dbReference>
<keyword evidence="3 5" id="KW-0697">Rotamase</keyword>
<dbReference type="GO" id="GO:0005730">
    <property type="term" value="C:nucleolus"/>
    <property type="evidence" value="ECO:0007669"/>
    <property type="project" value="TreeGrafter"/>
</dbReference>
<dbReference type="Pfam" id="PF00254">
    <property type="entry name" value="FKBP_C"/>
    <property type="match status" value="1"/>
</dbReference>
<dbReference type="PANTHER" id="PTHR43811">
    <property type="entry name" value="FKBP-TYPE PEPTIDYL-PROLYL CIS-TRANS ISOMERASE FKPA"/>
    <property type="match status" value="1"/>
</dbReference>
<proteinExistence type="inferred from homology"/>
<sequence length="388" mass="42370">MTVKMNLWSLTLLPGEPVPIYVPADFEITNVALGEELRNETGRSVVKVTHNPIDPALLASDSDDEFDSDDEDFDGEDDDEEEDDEEIDAEEDDDEDDDEEGDDEDDDEEEDDFEDDGFEETSVIASLTAGRVEQTQVNLTFVKGEVVIFEVTGENAVHLLGNYINQWPDEEDSDYDSDDYDDLDLDDEDEFDVEEFDEEVEIAPKGKIAAIEEVKAVKAKAEKPAAVSNKRKAEEVEEKAEVETLTKAQKKKLAKKAKVEEAAAAPAAAAPAPAKTEKKKTLPGGLIIEDVTVGTGPVAKPGKRLSMRYIGKLENGKQFDANTAGSPFSFVLGRGEVIKGWDQGLVGLAVGGERRLTIPASLAYGKQRLGGIPPNSTLKFDVKLLAVK</sequence>
<organism evidence="9 10">
    <name type="scientific">Vanrija pseudolonga</name>
    <dbReference type="NCBI Taxonomy" id="143232"/>
    <lineage>
        <taxon>Eukaryota</taxon>
        <taxon>Fungi</taxon>
        <taxon>Dikarya</taxon>
        <taxon>Basidiomycota</taxon>
        <taxon>Agaricomycotina</taxon>
        <taxon>Tremellomycetes</taxon>
        <taxon>Trichosporonales</taxon>
        <taxon>Trichosporonaceae</taxon>
        <taxon>Vanrija</taxon>
    </lineage>
</organism>
<feature type="domain" description="PPIase FKBP-type" evidence="8">
    <location>
        <begin position="302"/>
        <end position="388"/>
    </location>
</feature>
<dbReference type="GO" id="GO:0000785">
    <property type="term" value="C:chromatin"/>
    <property type="evidence" value="ECO:0007669"/>
    <property type="project" value="TreeGrafter"/>
</dbReference>
<dbReference type="GeneID" id="87812766"/>
<dbReference type="InterPro" id="IPR046357">
    <property type="entry name" value="PPIase_dom_sf"/>
</dbReference>
<dbReference type="InterPro" id="IPR041232">
    <property type="entry name" value="NPL"/>
</dbReference>
<dbReference type="Gene3D" id="3.10.50.40">
    <property type="match status" value="1"/>
</dbReference>
<dbReference type="EMBL" id="CP086720">
    <property type="protein sequence ID" value="WOO86116.1"/>
    <property type="molecule type" value="Genomic_DNA"/>
</dbReference>
<dbReference type="PANTHER" id="PTHR43811:SF19">
    <property type="entry name" value="39 KDA FK506-BINDING NUCLEAR PROTEIN"/>
    <property type="match status" value="1"/>
</dbReference>
<gene>
    <name evidence="9" type="primary">FPR4</name>
    <name evidence="9" type="ORF">LOC62_07G009605</name>
</gene>
<dbReference type="RefSeq" id="XP_062632142.1">
    <property type="nucleotide sequence ID" value="XM_062776158.1"/>
</dbReference>
<protein>
    <recommendedName>
        <fullName evidence="5">FK506-binding protein</fullName>
        <ecNumber evidence="5">5.2.1.8</ecNumber>
    </recommendedName>
</protein>
<evidence type="ECO:0000256" key="1">
    <source>
        <dbReference type="ARBA" id="ARBA00000971"/>
    </source>
</evidence>
<comment type="catalytic activity">
    <reaction evidence="1 5 6">
        <text>[protein]-peptidylproline (omega=180) = [protein]-peptidylproline (omega=0)</text>
        <dbReference type="Rhea" id="RHEA:16237"/>
        <dbReference type="Rhea" id="RHEA-COMP:10747"/>
        <dbReference type="Rhea" id="RHEA-COMP:10748"/>
        <dbReference type="ChEBI" id="CHEBI:83833"/>
        <dbReference type="ChEBI" id="CHEBI:83834"/>
        <dbReference type="EC" id="5.2.1.8"/>
    </reaction>
</comment>
<dbReference type="Proteomes" id="UP000827549">
    <property type="component" value="Chromosome 7"/>
</dbReference>
<dbReference type="PROSITE" id="PS50059">
    <property type="entry name" value="FKBP_PPIASE"/>
    <property type="match status" value="1"/>
</dbReference>
<accession>A0AAF0YKL7</accession>
<keyword evidence="10" id="KW-1185">Reference proteome</keyword>
<dbReference type="InterPro" id="IPR023566">
    <property type="entry name" value="PPIase_Fpr3/Fpr4-like"/>
</dbReference>
<evidence type="ECO:0000256" key="4">
    <source>
        <dbReference type="ARBA" id="ARBA00023235"/>
    </source>
</evidence>
<evidence type="ECO:0000313" key="9">
    <source>
        <dbReference type="EMBL" id="WOO86116.1"/>
    </source>
</evidence>
<evidence type="ECO:0000256" key="6">
    <source>
        <dbReference type="PROSITE-ProRule" id="PRU00277"/>
    </source>
</evidence>
<dbReference type="FunFam" id="3.10.50.40:FF:000006">
    <property type="entry name" value="Peptidyl-prolyl cis-trans isomerase"/>
    <property type="match status" value="1"/>
</dbReference>
<comment type="similarity">
    <text evidence="2">Belongs to the FKBP-type PPIase family. FKBP3/4 subfamily.</text>
</comment>
<dbReference type="Pfam" id="PF17800">
    <property type="entry name" value="NPL"/>
    <property type="match status" value="1"/>
</dbReference>
<evidence type="ECO:0000256" key="5">
    <source>
        <dbReference type="PIRNR" id="PIRNR001473"/>
    </source>
</evidence>
<evidence type="ECO:0000256" key="2">
    <source>
        <dbReference type="ARBA" id="ARBA00007838"/>
    </source>
</evidence>
<dbReference type="SUPFAM" id="SSF54534">
    <property type="entry name" value="FKBP-like"/>
    <property type="match status" value="1"/>
</dbReference>
<feature type="region of interest" description="Disordered" evidence="7">
    <location>
        <begin position="54"/>
        <end position="118"/>
    </location>
</feature>
<dbReference type="GO" id="GO:0003755">
    <property type="term" value="F:peptidyl-prolyl cis-trans isomerase activity"/>
    <property type="evidence" value="ECO:0007669"/>
    <property type="project" value="UniProtKB-KW"/>
</dbReference>
<name>A0AAF0YKL7_9TREE</name>
<evidence type="ECO:0000256" key="3">
    <source>
        <dbReference type="ARBA" id="ARBA00023110"/>
    </source>
</evidence>
<keyword evidence="4 5" id="KW-0413">Isomerase</keyword>
<dbReference type="AlphaFoldDB" id="A0AAF0YKL7"/>
<reference evidence="9" key="1">
    <citation type="submission" date="2023-10" db="EMBL/GenBank/DDBJ databases">
        <authorList>
            <person name="Noh H."/>
        </authorList>
    </citation>
    <scope>NUCLEOTIDE SEQUENCE</scope>
    <source>
        <strain evidence="9">DUCC4014</strain>
    </source>
</reference>
<feature type="compositionally biased region" description="Acidic residues" evidence="7">
    <location>
        <begin position="61"/>
        <end position="118"/>
    </location>
</feature>
<dbReference type="PIRSF" id="PIRSF001473">
    <property type="entry name" value="FK506-bp_FPR3"/>
    <property type="match status" value="1"/>
</dbReference>
<evidence type="ECO:0000313" key="10">
    <source>
        <dbReference type="Proteomes" id="UP000827549"/>
    </source>
</evidence>
<evidence type="ECO:0000256" key="7">
    <source>
        <dbReference type="SAM" id="MobiDB-lite"/>
    </source>
</evidence>
<dbReference type="EC" id="5.2.1.8" evidence="5"/>
<evidence type="ECO:0000259" key="8">
    <source>
        <dbReference type="PROSITE" id="PS50059"/>
    </source>
</evidence>